<dbReference type="InterPro" id="IPR023561">
    <property type="entry name" value="Carbonic_anhydrase_a-class"/>
</dbReference>
<dbReference type="SMART" id="SM01057">
    <property type="entry name" value="Carb_anhydrase"/>
    <property type="match status" value="1"/>
</dbReference>
<dbReference type="GO" id="GO:0008270">
    <property type="term" value="F:zinc ion binding"/>
    <property type="evidence" value="ECO:0007669"/>
    <property type="project" value="InterPro"/>
</dbReference>
<dbReference type="Pfam" id="PF00194">
    <property type="entry name" value="Carb_anhydrase"/>
    <property type="match status" value="1"/>
</dbReference>
<dbReference type="InterPro" id="IPR036398">
    <property type="entry name" value="CA_dom_sf"/>
</dbReference>
<dbReference type="Gene3D" id="3.10.200.10">
    <property type="entry name" value="Alpha carbonic anhydrase"/>
    <property type="match status" value="1"/>
</dbReference>
<gene>
    <name evidence="2" type="ORF">TWF696_006712</name>
</gene>
<protein>
    <recommendedName>
        <fullName evidence="1">Alpha-carbonic anhydrase domain-containing protein</fullName>
    </recommendedName>
</protein>
<dbReference type="PANTHER" id="PTHR18952:SF274">
    <property type="entry name" value="ALPHA-CARBONIC ANHYDRASE DOMAIN-CONTAINING PROTEIN"/>
    <property type="match status" value="1"/>
</dbReference>
<sequence length="258" mass="29489">MQQRLHKRMEAPGGTGNSVKWAYEESNRWGYLTDDFALCQIGTQQSPIDLKLSGGISHTHCPRFNYSNPVTGHLHNWGYGPSMTFNHPKGKYTCLPSMSFQEKAGQANETVYLTGWHIHAPADHTVEGYRSRAELHFVHVDAKGKPRAVLAFRIDPGTCDSRSSFLDDLPELVHCKDMKTMKTVKNFMPKAVLAEVGWFHEFWTYKGSLTSPPCTEGIRWFVARNVLYVGDKQMQDILYHSKYAARETQEIWQHQINV</sequence>
<reference evidence="2 3" key="1">
    <citation type="submission" date="2019-10" db="EMBL/GenBank/DDBJ databases">
        <authorList>
            <person name="Palmer J.M."/>
        </authorList>
    </citation>
    <scope>NUCLEOTIDE SEQUENCE [LARGE SCALE GENOMIC DNA]</scope>
    <source>
        <strain evidence="2 3">TWF696</strain>
    </source>
</reference>
<dbReference type="CDD" id="cd03124">
    <property type="entry name" value="alpha_CA_prokaryotic_like"/>
    <property type="match status" value="1"/>
</dbReference>
<dbReference type="Proteomes" id="UP001375240">
    <property type="component" value="Unassembled WGS sequence"/>
</dbReference>
<accession>A0AAV9US68</accession>
<dbReference type="GO" id="GO:0004089">
    <property type="term" value="F:carbonate dehydratase activity"/>
    <property type="evidence" value="ECO:0007669"/>
    <property type="project" value="InterPro"/>
</dbReference>
<dbReference type="PROSITE" id="PS51144">
    <property type="entry name" value="ALPHA_CA_2"/>
    <property type="match status" value="1"/>
</dbReference>
<evidence type="ECO:0000259" key="1">
    <source>
        <dbReference type="PROSITE" id="PS51144"/>
    </source>
</evidence>
<proteinExistence type="predicted"/>
<dbReference type="SUPFAM" id="SSF51069">
    <property type="entry name" value="Carbonic anhydrase"/>
    <property type="match status" value="1"/>
</dbReference>
<dbReference type="AlphaFoldDB" id="A0AAV9US68"/>
<keyword evidence="3" id="KW-1185">Reference proteome</keyword>
<evidence type="ECO:0000313" key="2">
    <source>
        <dbReference type="EMBL" id="KAK6346590.1"/>
    </source>
</evidence>
<dbReference type="PANTHER" id="PTHR18952">
    <property type="entry name" value="CARBONIC ANHYDRASE"/>
    <property type="match status" value="1"/>
</dbReference>
<evidence type="ECO:0000313" key="3">
    <source>
        <dbReference type="Proteomes" id="UP001375240"/>
    </source>
</evidence>
<feature type="domain" description="Alpha-carbonic anhydrase" evidence="1">
    <location>
        <begin position="19"/>
        <end position="258"/>
    </location>
</feature>
<comment type="caution">
    <text evidence="2">The sequence shown here is derived from an EMBL/GenBank/DDBJ whole genome shotgun (WGS) entry which is preliminary data.</text>
</comment>
<dbReference type="InterPro" id="IPR041891">
    <property type="entry name" value="Alpha_CA_prokaryot-like"/>
</dbReference>
<organism evidence="2 3">
    <name type="scientific">Orbilia brochopaga</name>
    <dbReference type="NCBI Taxonomy" id="3140254"/>
    <lineage>
        <taxon>Eukaryota</taxon>
        <taxon>Fungi</taxon>
        <taxon>Dikarya</taxon>
        <taxon>Ascomycota</taxon>
        <taxon>Pezizomycotina</taxon>
        <taxon>Orbiliomycetes</taxon>
        <taxon>Orbiliales</taxon>
        <taxon>Orbiliaceae</taxon>
        <taxon>Orbilia</taxon>
    </lineage>
</organism>
<name>A0AAV9US68_9PEZI</name>
<dbReference type="InterPro" id="IPR001148">
    <property type="entry name" value="CA_dom"/>
</dbReference>
<dbReference type="EMBL" id="JAVHNQ010000005">
    <property type="protein sequence ID" value="KAK6346590.1"/>
    <property type="molecule type" value="Genomic_DNA"/>
</dbReference>